<evidence type="ECO:0000313" key="4">
    <source>
        <dbReference type="EMBL" id="TLP66547.1"/>
    </source>
</evidence>
<name>A0A5R8ZN91_9ACTN</name>
<keyword evidence="2" id="KW-0732">Signal</keyword>
<organism evidence="4 5">
    <name type="scientific">Microbispora triticiradicis</name>
    <dbReference type="NCBI Taxonomy" id="2200763"/>
    <lineage>
        <taxon>Bacteria</taxon>
        <taxon>Bacillati</taxon>
        <taxon>Actinomycetota</taxon>
        <taxon>Actinomycetes</taxon>
        <taxon>Streptosporangiales</taxon>
        <taxon>Streptosporangiaceae</taxon>
        <taxon>Microbispora</taxon>
    </lineage>
</organism>
<evidence type="ECO:0000313" key="5">
    <source>
        <dbReference type="Proteomes" id="UP000309033"/>
    </source>
</evidence>
<accession>A0A5R8ZN91</accession>
<feature type="domain" description="PDZ" evidence="3">
    <location>
        <begin position="154"/>
        <end position="236"/>
    </location>
</feature>
<dbReference type="AlphaFoldDB" id="A0A5R8ZN91"/>
<dbReference type="OrthoDB" id="3539982at2"/>
<protein>
    <submittedName>
        <fullName evidence="4">PDZ domain-containing protein</fullName>
    </submittedName>
</protein>
<gene>
    <name evidence="4" type="ORF">FED44_03550</name>
</gene>
<proteinExistence type="predicted"/>
<dbReference type="EMBL" id="VANP01000001">
    <property type="protein sequence ID" value="TLP66547.1"/>
    <property type="molecule type" value="Genomic_DNA"/>
</dbReference>
<evidence type="ECO:0000256" key="1">
    <source>
        <dbReference type="SAM" id="MobiDB-lite"/>
    </source>
</evidence>
<dbReference type="Proteomes" id="UP000309033">
    <property type="component" value="Unassembled WGS sequence"/>
</dbReference>
<evidence type="ECO:0000256" key="2">
    <source>
        <dbReference type="SAM" id="SignalP"/>
    </source>
</evidence>
<dbReference type="SMART" id="SM00228">
    <property type="entry name" value="PDZ"/>
    <property type="match status" value="1"/>
</dbReference>
<feature type="region of interest" description="Disordered" evidence="1">
    <location>
        <begin position="36"/>
        <end position="56"/>
    </location>
</feature>
<keyword evidence="5" id="KW-1185">Reference proteome</keyword>
<dbReference type="InterPro" id="IPR001478">
    <property type="entry name" value="PDZ"/>
</dbReference>
<reference evidence="4" key="1">
    <citation type="submission" date="2019-05" db="EMBL/GenBank/DDBJ databases">
        <title>Isolation, diversity and antifungal activity of Actinobacteria from wheat.</title>
        <authorList>
            <person name="Yu B."/>
        </authorList>
    </citation>
    <scope>NUCLEOTIDE SEQUENCE [LARGE SCALE GENOMIC DNA]</scope>
    <source>
        <strain evidence="4">NEAU-HEGS1-5</strain>
    </source>
</reference>
<feature type="signal peptide" evidence="2">
    <location>
        <begin position="1"/>
        <end position="26"/>
    </location>
</feature>
<feature type="chain" id="PRO_5024392874" evidence="2">
    <location>
        <begin position="27"/>
        <end position="248"/>
    </location>
</feature>
<dbReference type="Pfam" id="PF13180">
    <property type="entry name" value="PDZ_2"/>
    <property type="match status" value="1"/>
</dbReference>
<evidence type="ECO:0000259" key="3">
    <source>
        <dbReference type="SMART" id="SM00228"/>
    </source>
</evidence>
<dbReference type="Gene3D" id="2.30.42.10">
    <property type="match status" value="1"/>
</dbReference>
<comment type="caution">
    <text evidence="4">The sequence shown here is derived from an EMBL/GenBank/DDBJ whole genome shotgun (WGS) entry which is preliminary data.</text>
</comment>
<sequence length="248" mass="25608">MTNKGIKLYAAVAVAASLFTGGTAFAATAEGAPSNFARPARSLPPQQSVPDLDTGGPAKDVVYKADSLIRNQPGRFVAQAPPYTRIVSINTTACLGSVICTATVAPDGKSATMTMQHNNWIWGGELSVTLKAEDNAPMAGGQFSSTMTFDGTTQPLTVNIVPGTQGVIDGYLRNTASGVNVLFVAPGSNSQSSGLMAGDIIRSFDGTPVTTTAALNQAMAGKRAGATFPVIVERGGAWVTVQLKLDRQ</sequence>
<dbReference type="InterPro" id="IPR036034">
    <property type="entry name" value="PDZ_sf"/>
</dbReference>
<dbReference type="SUPFAM" id="SSF50156">
    <property type="entry name" value="PDZ domain-like"/>
    <property type="match status" value="1"/>
</dbReference>